<proteinExistence type="predicted"/>
<evidence type="ECO:0000313" key="1">
    <source>
        <dbReference type="EMBL" id="RPB20770.1"/>
    </source>
</evidence>
<dbReference type="PANTHER" id="PTHR18895:SF74">
    <property type="entry name" value="MTRF1L RELEASE FACTOR GLUTAMINE METHYLTRANSFERASE"/>
    <property type="match status" value="1"/>
</dbReference>
<keyword evidence="2" id="KW-1185">Reference proteome</keyword>
<dbReference type="STRING" id="1051890.A0A3N4LD15"/>
<accession>A0A3N4LD15</accession>
<dbReference type="GO" id="GO:0005739">
    <property type="term" value="C:mitochondrion"/>
    <property type="evidence" value="ECO:0007669"/>
    <property type="project" value="TreeGrafter"/>
</dbReference>
<dbReference type="InParanoid" id="A0A3N4LD15"/>
<dbReference type="OrthoDB" id="269872at2759"/>
<evidence type="ECO:0000313" key="2">
    <source>
        <dbReference type="Proteomes" id="UP000267821"/>
    </source>
</evidence>
<dbReference type="AlphaFoldDB" id="A0A3N4LD15"/>
<dbReference type="PANTHER" id="PTHR18895">
    <property type="entry name" value="HEMK METHYLTRANSFERASE"/>
    <property type="match status" value="1"/>
</dbReference>
<gene>
    <name evidence="1" type="ORF">L211DRAFT_491886</name>
</gene>
<protein>
    <submittedName>
        <fullName evidence="1">Uncharacterized protein</fullName>
    </submittedName>
</protein>
<name>A0A3N4LD15_9PEZI</name>
<reference evidence="1 2" key="1">
    <citation type="journal article" date="2018" name="Nat. Ecol. Evol.">
        <title>Pezizomycetes genomes reveal the molecular basis of ectomycorrhizal truffle lifestyle.</title>
        <authorList>
            <person name="Murat C."/>
            <person name="Payen T."/>
            <person name="Noel B."/>
            <person name="Kuo A."/>
            <person name="Morin E."/>
            <person name="Chen J."/>
            <person name="Kohler A."/>
            <person name="Krizsan K."/>
            <person name="Balestrini R."/>
            <person name="Da Silva C."/>
            <person name="Montanini B."/>
            <person name="Hainaut M."/>
            <person name="Levati E."/>
            <person name="Barry K.W."/>
            <person name="Belfiori B."/>
            <person name="Cichocki N."/>
            <person name="Clum A."/>
            <person name="Dockter R.B."/>
            <person name="Fauchery L."/>
            <person name="Guy J."/>
            <person name="Iotti M."/>
            <person name="Le Tacon F."/>
            <person name="Lindquist E.A."/>
            <person name="Lipzen A."/>
            <person name="Malagnac F."/>
            <person name="Mello A."/>
            <person name="Molinier V."/>
            <person name="Miyauchi S."/>
            <person name="Poulain J."/>
            <person name="Riccioni C."/>
            <person name="Rubini A."/>
            <person name="Sitrit Y."/>
            <person name="Splivallo R."/>
            <person name="Traeger S."/>
            <person name="Wang M."/>
            <person name="Zifcakova L."/>
            <person name="Wipf D."/>
            <person name="Zambonelli A."/>
            <person name="Paolocci F."/>
            <person name="Nowrousian M."/>
            <person name="Ottonello S."/>
            <person name="Baldrian P."/>
            <person name="Spatafora J.W."/>
            <person name="Henrissat B."/>
            <person name="Nagy L.G."/>
            <person name="Aury J.M."/>
            <person name="Wincker P."/>
            <person name="Grigoriev I.V."/>
            <person name="Bonfante P."/>
            <person name="Martin F.M."/>
        </authorList>
    </citation>
    <scope>NUCLEOTIDE SEQUENCE [LARGE SCALE GENOMIC DNA]</scope>
    <source>
        <strain evidence="1 2">ATCC MYA-4762</strain>
    </source>
</reference>
<dbReference type="Proteomes" id="UP000267821">
    <property type="component" value="Unassembled WGS sequence"/>
</dbReference>
<organism evidence="1 2">
    <name type="scientific">Terfezia boudieri ATCC MYA-4762</name>
    <dbReference type="NCBI Taxonomy" id="1051890"/>
    <lineage>
        <taxon>Eukaryota</taxon>
        <taxon>Fungi</taxon>
        <taxon>Dikarya</taxon>
        <taxon>Ascomycota</taxon>
        <taxon>Pezizomycotina</taxon>
        <taxon>Pezizomycetes</taxon>
        <taxon>Pezizales</taxon>
        <taxon>Pezizaceae</taxon>
        <taxon>Terfezia</taxon>
    </lineage>
</organism>
<dbReference type="EMBL" id="ML121567">
    <property type="protein sequence ID" value="RPB20770.1"/>
    <property type="molecule type" value="Genomic_DNA"/>
</dbReference>
<dbReference type="InterPro" id="IPR050320">
    <property type="entry name" value="N5-glutamine_MTase"/>
</dbReference>
<sequence length="110" mass="12994">MPRLSPSLLQKLTRTHSPLLPIILRETRDVRSAENELRWMKEHIEKLVPNTGEVVRRKRNQLLRRFCVRRGVWAEPLQYILGNEYFGPSGVEVRVERGVLVPRYRWGSCC</sequence>